<dbReference type="PROSITE" id="PS51750">
    <property type="entry name" value="BRO_N"/>
    <property type="match status" value="1"/>
</dbReference>
<dbReference type="Pfam" id="PF02498">
    <property type="entry name" value="Bro-N"/>
    <property type="match status" value="1"/>
</dbReference>
<dbReference type="EMBL" id="MH268168">
    <property type="protein sequence ID" value="AWY10457.1"/>
    <property type="molecule type" value="Genomic_DNA"/>
</dbReference>
<accession>A0A2Z4QJB4</accession>
<protein>
    <recommendedName>
        <fullName evidence="1">Bro-N domain-containing protein</fullName>
    </recommendedName>
</protein>
<organism evidence="2 3">
    <name type="scientific">Pseudomonas phage PFP1</name>
    <dbReference type="NCBI Taxonomy" id="2201462"/>
    <lineage>
        <taxon>Viruses</taxon>
        <taxon>Duplodnaviria</taxon>
        <taxon>Heunggongvirae</taxon>
        <taxon>Uroviricota</taxon>
        <taxon>Caudoviricetes</taxon>
        <taxon>Autographivirales</taxon>
        <taxon>Autotranscriptaviridae</taxon>
        <taxon>Studiervirinae</taxon>
        <taxon>Pfluvirus</taxon>
        <taxon>Pfluvirus PFP1</taxon>
        <taxon>Pifdecavirus PFP1</taxon>
    </lineage>
</organism>
<name>A0A2Z4QJB4_9CAUD</name>
<proteinExistence type="predicted"/>
<dbReference type="Proteomes" id="UP000250566">
    <property type="component" value="Segment"/>
</dbReference>
<evidence type="ECO:0000313" key="3">
    <source>
        <dbReference type="Proteomes" id="UP000250566"/>
    </source>
</evidence>
<keyword evidence="3" id="KW-1185">Reference proteome</keyword>
<dbReference type="InterPro" id="IPR003497">
    <property type="entry name" value="BRO_N_domain"/>
</dbReference>
<dbReference type="SMART" id="SM01040">
    <property type="entry name" value="Bro-N"/>
    <property type="match status" value="1"/>
</dbReference>
<evidence type="ECO:0000259" key="1">
    <source>
        <dbReference type="PROSITE" id="PS51750"/>
    </source>
</evidence>
<reference evidence="2 3" key="1">
    <citation type="submission" date="2018-04" db="EMBL/GenBank/DDBJ databases">
        <title>Complete genome sequence of an novle T7-like phage PFP1 for Pseudomonas fluorescens.</title>
        <authorList>
            <person name="Li M."/>
            <person name="Zhao Q."/>
        </authorList>
    </citation>
    <scope>NUCLEOTIDE SEQUENCE [LARGE SCALE GENOMIC DNA]</scope>
</reference>
<sequence>MKFERKSFMGVELDILTGHPEHELLFIANQAAHAAGIKDPSHKARDTAKRLPAFRVSEVLGAHYALMKPAGMHPPTWHKMWLMPESSLYAMLLKGHAPQSEPFRRWVTEEVLPSIRKTGAYNAADSASPIAQAVMDELKMLRGEVADLKALVASMSVPTATVSASPYEGCVGQPLWQYVDRSSVRKAYDLLGLPATFADKRIGSVMIAMEALLLSRWKGGTLRTEKSTAGKEWTVWPKPFLRTELTHETYREVCKKVVVESLS</sequence>
<gene>
    <name evidence="2" type="ORF">PFP1_07</name>
</gene>
<feature type="domain" description="Bro-N" evidence="1">
    <location>
        <begin position="1"/>
        <end position="119"/>
    </location>
</feature>
<evidence type="ECO:0000313" key="2">
    <source>
        <dbReference type="EMBL" id="AWY10457.1"/>
    </source>
</evidence>